<organism evidence="2 3">
    <name type="scientific">Stylonychia lemnae</name>
    <name type="common">Ciliate</name>
    <dbReference type="NCBI Taxonomy" id="5949"/>
    <lineage>
        <taxon>Eukaryota</taxon>
        <taxon>Sar</taxon>
        <taxon>Alveolata</taxon>
        <taxon>Ciliophora</taxon>
        <taxon>Intramacronucleata</taxon>
        <taxon>Spirotrichea</taxon>
        <taxon>Stichotrichia</taxon>
        <taxon>Sporadotrichida</taxon>
        <taxon>Oxytrichidae</taxon>
        <taxon>Stylonychinae</taxon>
        <taxon>Stylonychia</taxon>
    </lineage>
</organism>
<proteinExistence type="predicted"/>
<keyword evidence="1" id="KW-0732">Signal</keyword>
<feature type="chain" id="PRO_5001729152" evidence="1">
    <location>
        <begin position="20"/>
        <end position="198"/>
    </location>
</feature>
<dbReference type="EMBL" id="CCKQ01004662">
    <property type="protein sequence ID" value="CDW75818.1"/>
    <property type="molecule type" value="Genomic_DNA"/>
</dbReference>
<name>A0A078A2U9_STYLE</name>
<evidence type="ECO:0000313" key="3">
    <source>
        <dbReference type="Proteomes" id="UP000039865"/>
    </source>
</evidence>
<evidence type="ECO:0000313" key="2">
    <source>
        <dbReference type="EMBL" id="CDW75818.1"/>
    </source>
</evidence>
<feature type="signal peptide" evidence="1">
    <location>
        <begin position="1"/>
        <end position="19"/>
    </location>
</feature>
<dbReference type="InParanoid" id="A0A078A2U9"/>
<accession>A0A078A2U9</accession>
<dbReference type="AlphaFoldDB" id="A0A078A2U9"/>
<keyword evidence="3" id="KW-1185">Reference proteome</keyword>
<sequence>MKTQAIILAFLATASIVNSVTVADLGKCFGSLNTAGSLALVDDASNSRNTCLVSSVASSVLMVELFDASKYVGLKIEPAQFFDKYNQVQKYLQGQNNQCGTNNLLTEFDRRLKNNAALGGLVANLIGQAVVWKKSQLYKSYNAVQTAYTNFQSTGNLETFCAVVGNEGALITQATFGKSINSAKVQPESESNKNKIKK</sequence>
<dbReference type="Proteomes" id="UP000039865">
    <property type="component" value="Unassembled WGS sequence"/>
</dbReference>
<gene>
    <name evidence="2" type="primary">Contig19025.g20178</name>
    <name evidence="2" type="ORF">STYLEM_4813</name>
</gene>
<evidence type="ECO:0000256" key="1">
    <source>
        <dbReference type="SAM" id="SignalP"/>
    </source>
</evidence>
<protein>
    <submittedName>
        <fullName evidence="2">Uncharacterized protein</fullName>
    </submittedName>
</protein>
<reference evidence="2 3" key="1">
    <citation type="submission" date="2014-06" db="EMBL/GenBank/DDBJ databases">
        <authorList>
            <person name="Swart Estienne"/>
        </authorList>
    </citation>
    <scope>NUCLEOTIDE SEQUENCE [LARGE SCALE GENOMIC DNA]</scope>
    <source>
        <strain evidence="2 3">130c</strain>
    </source>
</reference>